<evidence type="ECO:0000259" key="1">
    <source>
        <dbReference type="Pfam" id="PF12455"/>
    </source>
</evidence>
<dbReference type="Pfam" id="PF12455">
    <property type="entry name" value="Dynactin"/>
    <property type="match status" value="1"/>
</dbReference>
<organism evidence="4">
    <name type="scientific">Hydatigena taeniaeformis</name>
    <name type="common">Feline tapeworm</name>
    <name type="synonym">Taenia taeniaeformis</name>
    <dbReference type="NCBI Taxonomy" id="6205"/>
    <lineage>
        <taxon>Eukaryota</taxon>
        <taxon>Metazoa</taxon>
        <taxon>Spiralia</taxon>
        <taxon>Lophotrochozoa</taxon>
        <taxon>Platyhelminthes</taxon>
        <taxon>Cestoda</taxon>
        <taxon>Eucestoda</taxon>
        <taxon>Cyclophyllidea</taxon>
        <taxon>Taeniidae</taxon>
        <taxon>Hydatigera</taxon>
    </lineage>
</organism>
<feature type="domain" description="Dynein associated protein" evidence="1">
    <location>
        <begin position="53"/>
        <end position="129"/>
    </location>
</feature>
<gene>
    <name evidence="2" type="ORF">TTAC_LOCUS5865</name>
</gene>
<name>A0A0R3WYP0_HYDTA</name>
<evidence type="ECO:0000313" key="2">
    <source>
        <dbReference type="EMBL" id="VDM27833.1"/>
    </source>
</evidence>
<reference evidence="4" key="1">
    <citation type="submission" date="2017-02" db="UniProtKB">
        <authorList>
            <consortium name="WormBaseParasite"/>
        </authorList>
    </citation>
    <scope>IDENTIFICATION</scope>
</reference>
<sequence>MKVRKRYPLPSCIRGLAPTGSLQTALPSGPTPNAPVKFTTGGDDTDEIVIFKAEAEMASFTSFLILLLNYWQGLLQQLKCVLSSCGAKCFSKLVALYNDLSAGHEETVDHLLGLCKRDQLDDAVSLEALISS</sequence>
<dbReference type="Proteomes" id="UP000274429">
    <property type="component" value="Unassembled WGS sequence"/>
</dbReference>
<dbReference type="WBParaSite" id="TTAC_0000588001-mRNA-1">
    <property type="protein sequence ID" value="TTAC_0000588001-mRNA-1"/>
    <property type="gene ID" value="TTAC_0000588001"/>
</dbReference>
<dbReference type="STRING" id="6205.A0A0R3WYP0"/>
<proteinExistence type="predicted"/>
<evidence type="ECO:0000313" key="3">
    <source>
        <dbReference type="Proteomes" id="UP000274429"/>
    </source>
</evidence>
<dbReference type="OrthoDB" id="2130750at2759"/>
<dbReference type="EMBL" id="UYWX01009414">
    <property type="protein sequence ID" value="VDM27833.1"/>
    <property type="molecule type" value="Genomic_DNA"/>
</dbReference>
<protein>
    <submittedName>
        <fullName evidence="4">Dynactin domain-containing protein</fullName>
    </submittedName>
</protein>
<reference evidence="2 3" key="2">
    <citation type="submission" date="2018-11" db="EMBL/GenBank/DDBJ databases">
        <authorList>
            <consortium name="Pathogen Informatics"/>
        </authorList>
    </citation>
    <scope>NUCLEOTIDE SEQUENCE [LARGE SCALE GENOMIC DNA]</scope>
</reference>
<evidence type="ECO:0000313" key="4">
    <source>
        <dbReference type="WBParaSite" id="TTAC_0000588001-mRNA-1"/>
    </source>
</evidence>
<dbReference type="AlphaFoldDB" id="A0A0R3WYP0"/>
<accession>A0A0R3WYP0</accession>
<keyword evidence="3" id="KW-1185">Reference proteome</keyword>
<dbReference type="InterPro" id="IPR022157">
    <property type="entry name" value="Dynactin"/>
</dbReference>